<evidence type="ECO:0000259" key="2">
    <source>
        <dbReference type="Pfam" id="PF09851"/>
    </source>
</evidence>
<gene>
    <name evidence="3" type="ORF">H3H36_02200</name>
</gene>
<dbReference type="EMBL" id="JACEZS010000001">
    <property type="protein sequence ID" value="MBA5604174.1"/>
    <property type="molecule type" value="Genomic_DNA"/>
</dbReference>
<accession>A0A7W2I595</accession>
<reference evidence="3 4" key="1">
    <citation type="submission" date="2020-07" db="EMBL/GenBank/DDBJ databases">
        <title>Novel species isolated from subtropical streams in China.</title>
        <authorList>
            <person name="Lu H."/>
        </authorList>
    </citation>
    <scope>NUCLEOTIDE SEQUENCE [LARGE SCALE GENOMIC DNA]</scope>
    <source>
        <strain evidence="3 4">FT3S</strain>
    </source>
</reference>
<feature type="transmembrane region" description="Helical" evidence="1">
    <location>
        <begin position="12"/>
        <end position="35"/>
    </location>
</feature>
<keyword evidence="1" id="KW-1133">Transmembrane helix</keyword>
<organism evidence="3 4">
    <name type="scientific">Rugamonas fusca</name>
    <dbReference type="NCBI Taxonomy" id="2758568"/>
    <lineage>
        <taxon>Bacteria</taxon>
        <taxon>Pseudomonadati</taxon>
        <taxon>Pseudomonadota</taxon>
        <taxon>Betaproteobacteria</taxon>
        <taxon>Burkholderiales</taxon>
        <taxon>Oxalobacteraceae</taxon>
        <taxon>Telluria group</taxon>
        <taxon>Rugamonas</taxon>
    </lineage>
</organism>
<proteinExistence type="predicted"/>
<evidence type="ECO:0000256" key="1">
    <source>
        <dbReference type="SAM" id="Phobius"/>
    </source>
</evidence>
<protein>
    <submittedName>
        <fullName evidence="3">SHOCT domain-containing protein</fullName>
    </submittedName>
</protein>
<keyword evidence="1" id="KW-0472">Membrane</keyword>
<dbReference type="Proteomes" id="UP000566711">
    <property type="component" value="Unassembled WGS sequence"/>
</dbReference>
<keyword evidence="1" id="KW-0812">Transmembrane</keyword>
<dbReference type="InterPro" id="IPR018649">
    <property type="entry name" value="SHOCT"/>
</dbReference>
<feature type="domain" description="SHOCT" evidence="2">
    <location>
        <begin position="54"/>
        <end position="80"/>
    </location>
</feature>
<sequence>MMEWSGGYGMMFGSLMMFLVLALVIAVAILLVRWLRGPWHPMQSSTHAPPPARTALDILKERYAQGEIDKSEFDERRRTLGD</sequence>
<evidence type="ECO:0000313" key="3">
    <source>
        <dbReference type="EMBL" id="MBA5604174.1"/>
    </source>
</evidence>
<evidence type="ECO:0000313" key="4">
    <source>
        <dbReference type="Proteomes" id="UP000566711"/>
    </source>
</evidence>
<keyword evidence="4" id="KW-1185">Reference proteome</keyword>
<comment type="caution">
    <text evidence="3">The sequence shown here is derived from an EMBL/GenBank/DDBJ whole genome shotgun (WGS) entry which is preliminary data.</text>
</comment>
<name>A0A7W2I595_9BURK</name>
<dbReference type="Pfam" id="PF09851">
    <property type="entry name" value="SHOCT"/>
    <property type="match status" value="1"/>
</dbReference>
<dbReference type="AlphaFoldDB" id="A0A7W2I595"/>